<reference evidence="1" key="1">
    <citation type="submission" date="2022-04" db="EMBL/GenBank/DDBJ databases">
        <title>Consumption of N2O by Flavobacterium azooxidireducens sp. nov. isolated from Decomposing Leaf Litter of Phragmites australis (Cav.).</title>
        <authorList>
            <person name="Behrendt U."/>
            <person name="Spanner T."/>
            <person name="Augustin J."/>
            <person name="Horn M.A."/>
            <person name="Kolb S."/>
            <person name="Ulrich A."/>
        </authorList>
    </citation>
    <scope>NUCLEOTIDE SEQUENCE</scope>
    <source>
        <strain evidence="1">IGB 4-14</strain>
    </source>
</reference>
<name>A0ABY4KBW2_9FLAO</name>
<protein>
    <submittedName>
        <fullName evidence="1">Uncharacterized protein</fullName>
    </submittedName>
</protein>
<dbReference type="Proteomes" id="UP000830583">
    <property type="component" value="Chromosome"/>
</dbReference>
<evidence type="ECO:0000313" key="2">
    <source>
        <dbReference type="Proteomes" id="UP000830583"/>
    </source>
</evidence>
<accession>A0ABY4KBW2</accession>
<dbReference type="RefSeq" id="WP_248433199.1">
    <property type="nucleotide sequence ID" value="NZ_CP096205.1"/>
</dbReference>
<sequence length="110" mass="13348">MMKEKNIYIIDSKEYDNLYLKRRLQNVGCKYIDDFQMINKNNDYKVVFVINDYKDCLLLFKFKEYRHSIIIASDDREIISILKNNTSYLGIIDLKKQKILNKQIHNYLEL</sequence>
<keyword evidence="2" id="KW-1185">Reference proteome</keyword>
<evidence type="ECO:0000313" key="1">
    <source>
        <dbReference type="EMBL" id="UPQ78272.1"/>
    </source>
</evidence>
<dbReference type="EMBL" id="CP096205">
    <property type="protein sequence ID" value="UPQ78272.1"/>
    <property type="molecule type" value="Genomic_DNA"/>
</dbReference>
<proteinExistence type="predicted"/>
<gene>
    <name evidence="1" type="ORF">M0M57_11650</name>
</gene>
<organism evidence="1 2">
    <name type="scientific">Flavobacterium azooxidireducens</name>
    <dbReference type="NCBI Taxonomy" id="1871076"/>
    <lineage>
        <taxon>Bacteria</taxon>
        <taxon>Pseudomonadati</taxon>
        <taxon>Bacteroidota</taxon>
        <taxon>Flavobacteriia</taxon>
        <taxon>Flavobacteriales</taxon>
        <taxon>Flavobacteriaceae</taxon>
        <taxon>Flavobacterium</taxon>
    </lineage>
</organism>